<dbReference type="Pfam" id="PF09174">
    <property type="entry name" value="Maf1"/>
    <property type="match status" value="1"/>
</dbReference>
<accession>A0A8T2VE58</accession>
<dbReference type="OMA" id="CKMAGDH"/>
<proteinExistence type="inferred from homology"/>
<reference evidence="2" key="1">
    <citation type="submission" date="2021-08" db="EMBL/GenBank/DDBJ databases">
        <title>WGS assembly of Ceratopteris richardii.</title>
        <authorList>
            <person name="Marchant D.B."/>
            <person name="Chen G."/>
            <person name="Jenkins J."/>
            <person name="Shu S."/>
            <person name="Leebens-Mack J."/>
            <person name="Grimwood J."/>
            <person name="Schmutz J."/>
            <person name="Soltis P."/>
            <person name="Soltis D."/>
            <person name="Chen Z.-H."/>
        </authorList>
    </citation>
    <scope>NUCLEOTIDE SEQUENCE</scope>
    <source>
        <strain evidence="2">Whitten #5841</strain>
        <tissue evidence="2">Leaf</tissue>
    </source>
</reference>
<dbReference type="PANTHER" id="PTHR22504:SF0">
    <property type="entry name" value="REPRESSOR OF RNA POLYMERASE III TRANSCRIPTION MAF1 HOMOLOG"/>
    <property type="match status" value="1"/>
</dbReference>
<dbReference type="Proteomes" id="UP000825935">
    <property type="component" value="Chromosome 3"/>
</dbReference>
<dbReference type="Gene3D" id="3.40.1000.50">
    <property type="entry name" value="Repressor of RNA polymerase III transcription Maf1"/>
    <property type="match status" value="1"/>
</dbReference>
<comment type="caution">
    <text evidence="2">The sequence shown here is derived from an EMBL/GenBank/DDBJ whole genome shotgun (WGS) entry which is preliminary data.</text>
</comment>
<keyword evidence="1" id="KW-0539">Nucleus</keyword>
<gene>
    <name evidence="2" type="ORF">KP509_03G101400</name>
</gene>
<comment type="similarity">
    <text evidence="1">Belongs to the MAF1 family.</text>
</comment>
<sequence>MKFLEYSPLIRIDAYLRNVNLGDSLLKGHLEAYSCKNAGLDKKHFQNLEHEVIDSLVSSPSNLSLSPVGPLSNSTCRKTFIYLILAMSQVYPDYDFSLVHPSNFEKEDFEIVKPKVEEHLLDTGKVWASEFGEDSSLCSCIWDAIDEVITIKDCDVYSYKPASESDALMERGIIWSFAYFFYNRKLKRILCFCCQCLSKMAINEDSFEEIQSENEVDYLEFMDMD</sequence>
<dbReference type="InterPro" id="IPR015257">
    <property type="entry name" value="Maf1"/>
</dbReference>
<evidence type="ECO:0000256" key="1">
    <source>
        <dbReference type="PIRNR" id="PIRNR037240"/>
    </source>
</evidence>
<dbReference type="OrthoDB" id="277029at2759"/>
<organism evidence="2 3">
    <name type="scientific">Ceratopteris richardii</name>
    <name type="common">Triangle waterfern</name>
    <dbReference type="NCBI Taxonomy" id="49495"/>
    <lineage>
        <taxon>Eukaryota</taxon>
        <taxon>Viridiplantae</taxon>
        <taxon>Streptophyta</taxon>
        <taxon>Embryophyta</taxon>
        <taxon>Tracheophyta</taxon>
        <taxon>Polypodiopsida</taxon>
        <taxon>Polypodiidae</taxon>
        <taxon>Polypodiales</taxon>
        <taxon>Pteridineae</taxon>
        <taxon>Pteridaceae</taxon>
        <taxon>Parkerioideae</taxon>
        <taxon>Ceratopteris</taxon>
    </lineage>
</organism>
<dbReference type="AlphaFoldDB" id="A0A8T2VE58"/>
<comment type="subcellular location">
    <subcellularLocation>
        <location evidence="1">Nucleus</location>
    </subcellularLocation>
</comment>
<keyword evidence="3" id="KW-1185">Reference proteome</keyword>
<dbReference type="EMBL" id="CM035408">
    <property type="protein sequence ID" value="KAH7442729.1"/>
    <property type="molecule type" value="Genomic_DNA"/>
</dbReference>
<keyword evidence="1" id="KW-0804">Transcription</keyword>
<keyword evidence="1" id="KW-0678">Repressor</keyword>
<evidence type="ECO:0000313" key="2">
    <source>
        <dbReference type="EMBL" id="KAH7442729.1"/>
    </source>
</evidence>
<name>A0A8T2VE58_CERRI</name>
<dbReference type="GO" id="GO:0005634">
    <property type="term" value="C:nucleus"/>
    <property type="evidence" value="ECO:0007669"/>
    <property type="project" value="UniProtKB-SubCell"/>
</dbReference>
<evidence type="ECO:0000313" key="3">
    <source>
        <dbReference type="Proteomes" id="UP000825935"/>
    </source>
</evidence>
<dbReference type="PANTHER" id="PTHR22504">
    <property type="entry name" value="REPRESSOR OF RNA POLYMERASE III TRANSCRIPTION MAF1"/>
    <property type="match status" value="1"/>
</dbReference>
<dbReference type="PIRSF" id="PIRSF037240">
    <property type="entry name" value="RNA_polIII_Trep_MAF1"/>
    <property type="match status" value="1"/>
</dbReference>
<keyword evidence="1" id="KW-0805">Transcription regulation</keyword>
<dbReference type="InterPro" id="IPR038564">
    <property type="entry name" value="Maf1_sf"/>
</dbReference>
<dbReference type="GO" id="GO:0016480">
    <property type="term" value="P:negative regulation of transcription by RNA polymerase III"/>
    <property type="evidence" value="ECO:0007669"/>
    <property type="project" value="UniProtKB-UniRule"/>
</dbReference>
<protein>
    <recommendedName>
        <fullName evidence="1">Repressor of RNA polymerase III transcription</fullName>
    </recommendedName>
</protein>
<dbReference type="GO" id="GO:0000994">
    <property type="term" value="F:RNA polymerase III core binding"/>
    <property type="evidence" value="ECO:0007669"/>
    <property type="project" value="TreeGrafter"/>
</dbReference>